<gene>
    <name evidence="1" type="ORF">GCM10010912_17840</name>
</gene>
<evidence type="ECO:0000313" key="2">
    <source>
        <dbReference type="Proteomes" id="UP000637643"/>
    </source>
</evidence>
<comment type="caution">
    <text evidence="1">The sequence shown here is derived from an EMBL/GenBank/DDBJ whole genome shotgun (WGS) entry which is preliminary data.</text>
</comment>
<organism evidence="1 2">
    <name type="scientific">Paenibacillus albidus</name>
    <dbReference type="NCBI Taxonomy" id="2041023"/>
    <lineage>
        <taxon>Bacteria</taxon>
        <taxon>Bacillati</taxon>
        <taxon>Bacillota</taxon>
        <taxon>Bacilli</taxon>
        <taxon>Bacillales</taxon>
        <taxon>Paenibacillaceae</taxon>
        <taxon>Paenibacillus</taxon>
    </lineage>
</organism>
<keyword evidence="2" id="KW-1185">Reference proteome</keyword>
<accession>A0A917C8L5</accession>
<reference evidence="1" key="1">
    <citation type="journal article" date="2014" name="Int. J. Syst. Evol. Microbiol.">
        <title>Complete genome sequence of Corynebacterium casei LMG S-19264T (=DSM 44701T), isolated from a smear-ripened cheese.</title>
        <authorList>
            <consortium name="US DOE Joint Genome Institute (JGI-PGF)"/>
            <person name="Walter F."/>
            <person name="Albersmeier A."/>
            <person name="Kalinowski J."/>
            <person name="Ruckert C."/>
        </authorList>
    </citation>
    <scope>NUCLEOTIDE SEQUENCE</scope>
    <source>
        <strain evidence="1">CGMCC 1.16134</strain>
    </source>
</reference>
<sequence length="56" mass="6092">MQVITILGEYKIIDGPCAGIKGQVMSAEIGGDEDEVWIQVDPFTSIVTHSDNLEEV</sequence>
<evidence type="ECO:0000313" key="1">
    <source>
        <dbReference type="EMBL" id="GGF73073.1"/>
    </source>
</evidence>
<reference evidence="1" key="2">
    <citation type="submission" date="2020-09" db="EMBL/GenBank/DDBJ databases">
        <authorList>
            <person name="Sun Q."/>
            <person name="Zhou Y."/>
        </authorList>
    </citation>
    <scope>NUCLEOTIDE SEQUENCE</scope>
    <source>
        <strain evidence="1">CGMCC 1.16134</strain>
    </source>
</reference>
<proteinExistence type="predicted"/>
<name>A0A917C8L5_9BACL</name>
<protein>
    <submittedName>
        <fullName evidence="1">Uncharacterized protein</fullName>
    </submittedName>
</protein>
<dbReference type="Proteomes" id="UP000637643">
    <property type="component" value="Unassembled WGS sequence"/>
</dbReference>
<dbReference type="AlphaFoldDB" id="A0A917C8L5"/>
<dbReference type="EMBL" id="BMKR01000006">
    <property type="protein sequence ID" value="GGF73073.1"/>
    <property type="molecule type" value="Genomic_DNA"/>
</dbReference>